<keyword evidence="1" id="KW-0479">Metal-binding</keyword>
<feature type="region of interest" description="Disordered" evidence="2">
    <location>
        <begin position="539"/>
        <end position="572"/>
    </location>
</feature>
<feature type="region of interest" description="Disordered" evidence="2">
    <location>
        <begin position="130"/>
        <end position="247"/>
    </location>
</feature>
<dbReference type="SUPFAM" id="SSF57863">
    <property type="entry name" value="ArfGap/RecO-like zinc finger"/>
    <property type="match status" value="1"/>
</dbReference>
<accession>A0ABQ7P5Q0</accession>
<name>A0ABQ7P5Q0_9HYPO</name>
<evidence type="ECO:0000313" key="5">
    <source>
        <dbReference type="Proteomes" id="UP000742024"/>
    </source>
</evidence>
<feature type="compositionally biased region" description="Low complexity" evidence="2">
    <location>
        <begin position="264"/>
        <end position="275"/>
    </location>
</feature>
<dbReference type="PRINTS" id="PR00405">
    <property type="entry name" value="REVINTRACTNG"/>
</dbReference>
<sequence>MSRRAPNPAAERAAQNQATIKNLLKLEPNKVCADCKRNKHPRWASWNLGIFVCIRCSGIHRGMGTHISRVKSVDLDSWTDEQLQSVLNWGNARANKYWEAKLAPGHAPSEAKIENFIRTKYELKRWVMDGPKPDPSTLDVEGDDDVPLSLVKEKQDIGRKESLRKSSAGPSQPPRRVPALEADLIGGDEPNPSRATSIGSNSVRVASKPTNTRDSLLGLDFLGGPIAPPRPASTTGVTSPGGQSRPDLKQSILSLYASVPKPQPQQQQASQQQQQHTFGGMGSPPATSPQQQGSMGDFNDAFGSLTMSHTTKSKPAASDPFASLGSANTSTRAASQASNSGALGGLSGGGFFDAKPAQPLTSSHQQKPSDSGFGDFSSFSSPPSTQTSSALPPKPAQAASSSAMGDLFDLSAPVTQASFSPPISSPPATTNSVFNLSSQPSKPAAPTLATTTSSNTFASAGLSGADVWGSSEWSSPAPPAAAPTAVAKSPELPTSAVAADFGWGGSSSAAFASTPIVPGVSGGFTPAPKVTADEEFGGWASSTGVASTGAGAAPKTSGGFGADEDLFSNVWQ</sequence>
<evidence type="ECO:0000256" key="2">
    <source>
        <dbReference type="SAM" id="MobiDB-lite"/>
    </source>
</evidence>
<dbReference type="InterPro" id="IPR038508">
    <property type="entry name" value="ArfGAP_dom_sf"/>
</dbReference>
<evidence type="ECO:0000259" key="3">
    <source>
        <dbReference type="PROSITE" id="PS50115"/>
    </source>
</evidence>
<feature type="compositionally biased region" description="Polar residues" evidence="2">
    <location>
        <begin position="232"/>
        <end position="242"/>
    </location>
</feature>
<dbReference type="SMART" id="SM00105">
    <property type="entry name" value="ArfGap"/>
    <property type="match status" value="1"/>
</dbReference>
<feature type="domain" description="Arf-GAP" evidence="3">
    <location>
        <begin position="17"/>
        <end position="134"/>
    </location>
</feature>
<dbReference type="PANTHER" id="PTHR45705:SF1">
    <property type="entry name" value="FI20236P1"/>
    <property type="match status" value="1"/>
</dbReference>
<gene>
    <name evidence="4" type="ORF">E4U57_004094</name>
</gene>
<dbReference type="EMBL" id="SRPR01000300">
    <property type="protein sequence ID" value="KAG5954819.1"/>
    <property type="molecule type" value="Genomic_DNA"/>
</dbReference>
<protein>
    <recommendedName>
        <fullName evidence="3">Arf-GAP domain-containing protein</fullName>
    </recommendedName>
</protein>
<feature type="compositionally biased region" description="Polar residues" evidence="2">
    <location>
        <begin position="428"/>
        <end position="439"/>
    </location>
</feature>
<feature type="compositionally biased region" description="Low complexity" evidence="2">
    <location>
        <begin position="368"/>
        <end position="402"/>
    </location>
</feature>
<dbReference type="PROSITE" id="PS50115">
    <property type="entry name" value="ARFGAP"/>
    <property type="match status" value="1"/>
</dbReference>
<dbReference type="Proteomes" id="UP000742024">
    <property type="component" value="Unassembled WGS sequence"/>
</dbReference>
<dbReference type="InterPro" id="IPR044732">
    <property type="entry name" value="ArfGAP_SMAP1-like"/>
</dbReference>
<reference evidence="4 5" key="1">
    <citation type="journal article" date="2020" name="bioRxiv">
        <title>Whole genome comparisons of ergot fungi reveals the divergence and evolution of species within the genus Claviceps are the result of varying mechanisms driving genome evolution and host range expansion.</title>
        <authorList>
            <person name="Wyka S.A."/>
            <person name="Mondo S.J."/>
            <person name="Liu M."/>
            <person name="Dettman J."/>
            <person name="Nalam V."/>
            <person name="Broders K.D."/>
        </authorList>
    </citation>
    <scope>NUCLEOTIDE SEQUENCE [LARGE SCALE GENOMIC DNA]</scope>
    <source>
        <strain evidence="4 5">LM583</strain>
    </source>
</reference>
<feature type="compositionally biased region" description="Basic and acidic residues" evidence="2">
    <location>
        <begin position="151"/>
        <end position="164"/>
    </location>
</feature>
<keyword evidence="1" id="KW-0862">Zinc</keyword>
<feature type="compositionally biased region" description="Low complexity" evidence="2">
    <location>
        <begin position="539"/>
        <end position="553"/>
    </location>
</feature>
<dbReference type="Pfam" id="PF01412">
    <property type="entry name" value="ArfGap"/>
    <property type="match status" value="1"/>
</dbReference>
<dbReference type="InterPro" id="IPR037278">
    <property type="entry name" value="ARFGAP/RecO"/>
</dbReference>
<feature type="region of interest" description="Disordered" evidence="2">
    <location>
        <begin position="418"/>
        <end position="450"/>
    </location>
</feature>
<evidence type="ECO:0000313" key="4">
    <source>
        <dbReference type="EMBL" id="KAG5954819.1"/>
    </source>
</evidence>
<feature type="compositionally biased region" description="Polar residues" evidence="2">
    <location>
        <begin position="193"/>
        <end position="214"/>
    </location>
</feature>
<organism evidence="4 5">
    <name type="scientific">Claviceps arundinis</name>
    <dbReference type="NCBI Taxonomy" id="1623583"/>
    <lineage>
        <taxon>Eukaryota</taxon>
        <taxon>Fungi</taxon>
        <taxon>Dikarya</taxon>
        <taxon>Ascomycota</taxon>
        <taxon>Pezizomycotina</taxon>
        <taxon>Sordariomycetes</taxon>
        <taxon>Hypocreomycetidae</taxon>
        <taxon>Hypocreales</taxon>
        <taxon>Clavicipitaceae</taxon>
        <taxon>Claviceps</taxon>
    </lineage>
</organism>
<feature type="region of interest" description="Disordered" evidence="2">
    <location>
        <begin position="260"/>
        <end position="326"/>
    </location>
</feature>
<dbReference type="PANTHER" id="PTHR45705">
    <property type="entry name" value="FI20236P1"/>
    <property type="match status" value="1"/>
</dbReference>
<dbReference type="InterPro" id="IPR051718">
    <property type="entry name" value="ARF_GTPase-activating"/>
</dbReference>
<dbReference type="InterPro" id="IPR001164">
    <property type="entry name" value="ArfGAP_dom"/>
</dbReference>
<comment type="caution">
    <text evidence="4">The sequence shown here is derived from an EMBL/GenBank/DDBJ whole genome shotgun (WGS) entry which is preliminary data.</text>
</comment>
<dbReference type="CDD" id="cd08839">
    <property type="entry name" value="ArfGap_SMAP"/>
    <property type="match status" value="1"/>
</dbReference>
<proteinExistence type="predicted"/>
<dbReference type="Gene3D" id="1.10.220.150">
    <property type="entry name" value="Arf GTPase activating protein"/>
    <property type="match status" value="1"/>
</dbReference>
<feature type="compositionally biased region" description="Low complexity" evidence="2">
    <location>
        <begin position="440"/>
        <end position="450"/>
    </location>
</feature>
<keyword evidence="1" id="KW-0863">Zinc-finger</keyword>
<keyword evidence="5" id="KW-1185">Reference proteome</keyword>
<evidence type="ECO:0000256" key="1">
    <source>
        <dbReference type="PROSITE-ProRule" id="PRU00288"/>
    </source>
</evidence>
<feature type="region of interest" description="Disordered" evidence="2">
    <location>
        <begin position="349"/>
        <end position="402"/>
    </location>
</feature>